<accession>A0A5J5F5X7</accession>
<evidence type="ECO:0000256" key="1">
    <source>
        <dbReference type="SAM" id="MobiDB-lite"/>
    </source>
</evidence>
<dbReference type="Proteomes" id="UP000326924">
    <property type="component" value="Unassembled WGS sequence"/>
</dbReference>
<reference evidence="3 4" key="1">
    <citation type="submission" date="2019-09" db="EMBL/GenBank/DDBJ databases">
        <title>Draft genome of the ectomycorrhizal ascomycete Sphaerosporella brunnea.</title>
        <authorList>
            <consortium name="DOE Joint Genome Institute"/>
            <person name="Benucci G.M."/>
            <person name="Marozzi G."/>
            <person name="Antonielli L."/>
            <person name="Sanchez S."/>
            <person name="Marco P."/>
            <person name="Wang X."/>
            <person name="Falini L.B."/>
            <person name="Barry K."/>
            <person name="Haridas S."/>
            <person name="Lipzen A."/>
            <person name="Labutti K."/>
            <person name="Grigoriev I.V."/>
            <person name="Murat C."/>
            <person name="Martin F."/>
            <person name="Albertini E."/>
            <person name="Donnini D."/>
            <person name="Bonito G."/>
        </authorList>
    </citation>
    <scope>NUCLEOTIDE SEQUENCE [LARGE SCALE GENOMIC DNA]</scope>
    <source>
        <strain evidence="3 4">Sb_GMNB300</strain>
    </source>
</reference>
<evidence type="ECO:0000259" key="2">
    <source>
        <dbReference type="Pfam" id="PF13259"/>
    </source>
</evidence>
<protein>
    <recommendedName>
        <fullName evidence="2">Gag1-like clamp domain-containing protein</fullName>
    </recommendedName>
</protein>
<evidence type="ECO:0000313" key="3">
    <source>
        <dbReference type="EMBL" id="KAA8911532.1"/>
    </source>
</evidence>
<feature type="domain" description="Gag1-like clamp" evidence="2">
    <location>
        <begin position="22"/>
        <end position="84"/>
    </location>
</feature>
<organism evidence="3 4">
    <name type="scientific">Sphaerosporella brunnea</name>
    <dbReference type="NCBI Taxonomy" id="1250544"/>
    <lineage>
        <taxon>Eukaryota</taxon>
        <taxon>Fungi</taxon>
        <taxon>Dikarya</taxon>
        <taxon>Ascomycota</taxon>
        <taxon>Pezizomycotina</taxon>
        <taxon>Pezizomycetes</taxon>
        <taxon>Pezizales</taxon>
        <taxon>Pyronemataceae</taxon>
        <taxon>Sphaerosporella</taxon>
    </lineage>
</organism>
<dbReference type="AlphaFoldDB" id="A0A5J5F5X7"/>
<dbReference type="EMBL" id="VXIS01000034">
    <property type="protein sequence ID" value="KAA8911532.1"/>
    <property type="molecule type" value="Genomic_DNA"/>
</dbReference>
<proteinExistence type="predicted"/>
<feature type="region of interest" description="Disordered" evidence="1">
    <location>
        <begin position="81"/>
        <end position="106"/>
    </location>
</feature>
<sequence length="119" mass="13589">MRENPGLRTWMRRRDQWTGAEDGLVPVGQSRFADNPLARLVTPAAYHEIYQRCVVKGAELPVPVNLKNMVEALVEGWKSDDMWPPKPTPSEVVEPPARPRLPEEGRTMSGRVRRYLGIR</sequence>
<evidence type="ECO:0000313" key="4">
    <source>
        <dbReference type="Proteomes" id="UP000326924"/>
    </source>
</evidence>
<dbReference type="InParanoid" id="A0A5J5F5X7"/>
<comment type="caution">
    <text evidence="3">The sequence shown here is derived from an EMBL/GenBank/DDBJ whole genome shotgun (WGS) entry which is preliminary data.</text>
</comment>
<name>A0A5J5F5X7_9PEZI</name>
<dbReference type="PANTHER" id="PTHR28065:SF1">
    <property type="entry name" value="DUF4050 DOMAIN-CONTAINING PROTEIN"/>
    <property type="match status" value="1"/>
</dbReference>
<dbReference type="Pfam" id="PF13259">
    <property type="entry name" value="clamp_Gag1-like"/>
    <property type="match status" value="1"/>
</dbReference>
<dbReference type="InterPro" id="IPR025124">
    <property type="entry name" value="Gag1-like_clamp"/>
</dbReference>
<dbReference type="InterPro" id="IPR053274">
    <property type="entry name" value="Fluconazole_resistance"/>
</dbReference>
<dbReference type="OrthoDB" id="5422958at2759"/>
<gene>
    <name evidence="3" type="ORF">FN846DRAFT_935434</name>
</gene>
<dbReference type="PANTHER" id="PTHR28065">
    <property type="entry name" value="FREQUENIN"/>
    <property type="match status" value="1"/>
</dbReference>
<keyword evidence="4" id="KW-1185">Reference proteome</keyword>